<keyword evidence="5" id="KW-1185">Reference proteome</keyword>
<protein>
    <submittedName>
        <fullName evidence="4">Esterase EstB</fullName>
        <ecNumber evidence="4">3.1.1.-</ecNumber>
    </submittedName>
</protein>
<gene>
    <name evidence="4" type="primary">estB_2</name>
    <name evidence="4" type="ORF">K227x_38320</name>
</gene>
<dbReference type="SUPFAM" id="SSF56601">
    <property type="entry name" value="beta-lactamase/transpeptidase-like"/>
    <property type="match status" value="1"/>
</dbReference>
<dbReference type="GO" id="GO:0016787">
    <property type="term" value="F:hydrolase activity"/>
    <property type="evidence" value="ECO:0007669"/>
    <property type="project" value="UniProtKB-KW"/>
</dbReference>
<keyword evidence="4" id="KW-0378">Hydrolase</keyword>
<evidence type="ECO:0000259" key="3">
    <source>
        <dbReference type="Pfam" id="PF00144"/>
    </source>
</evidence>
<accession>A0A517NE83</accession>
<dbReference type="Pfam" id="PF00144">
    <property type="entry name" value="Beta-lactamase"/>
    <property type="match status" value="1"/>
</dbReference>
<feature type="chain" id="PRO_5022003938" evidence="2">
    <location>
        <begin position="24"/>
        <end position="458"/>
    </location>
</feature>
<dbReference type="RefSeq" id="WP_218933330.1">
    <property type="nucleotide sequence ID" value="NZ_CP036525.1"/>
</dbReference>
<proteinExistence type="predicted"/>
<dbReference type="AlphaFoldDB" id="A0A517NE83"/>
<evidence type="ECO:0000313" key="4">
    <source>
        <dbReference type="EMBL" id="QDT05432.1"/>
    </source>
</evidence>
<dbReference type="Proteomes" id="UP000318538">
    <property type="component" value="Chromosome"/>
</dbReference>
<evidence type="ECO:0000256" key="1">
    <source>
        <dbReference type="SAM" id="MobiDB-lite"/>
    </source>
</evidence>
<name>A0A517NE83_9BACT</name>
<feature type="signal peptide" evidence="2">
    <location>
        <begin position="1"/>
        <end position="23"/>
    </location>
</feature>
<evidence type="ECO:0000256" key="2">
    <source>
        <dbReference type="SAM" id="SignalP"/>
    </source>
</evidence>
<dbReference type="InterPro" id="IPR001466">
    <property type="entry name" value="Beta-lactam-related"/>
</dbReference>
<dbReference type="Gene3D" id="3.40.710.10">
    <property type="entry name" value="DD-peptidase/beta-lactamase superfamily"/>
    <property type="match status" value="1"/>
</dbReference>
<keyword evidence="2" id="KW-0732">Signal</keyword>
<dbReference type="EMBL" id="CP036525">
    <property type="protein sequence ID" value="QDT05432.1"/>
    <property type="molecule type" value="Genomic_DNA"/>
</dbReference>
<evidence type="ECO:0000313" key="5">
    <source>
        <dbReference type="Proteomes" id="UP000318538"/>
    </source>
</evidence>
<sequence precursor="true">MANLRFTITRVAFLGLMIAPAQAGDPVPPNGTAQAAQTAGQAAGGDSAAPTKSEPKPPRKVETMKLAIVQPESMGMSASGLSEITEVMDQSVADEKIVGGVVMVARKGHVVFHEAYGMRDRESKSRMQLDTIVRIYSMTKSITTAAALMLCDEGKLSPDDLVSKHIPEMAQPMIAGPDGLIPAKRQPTIADLMLHTLGVSYGSSGNQLHDDAFKRLDLITNDQTMAQFQSKLGELPLLFEPGSDWHYGISTDILGRVVENVSGMRLDQFFQTRIFDPLGMVDTGFYVPPGKLDRFAATYRRTADGKLEVSDERRGRNYRKPATFFSGGGGLVSTASDYMRFLLMIQAGGSWNGVRYLKPETVASMTTNLLSADAGWVTFGDEVRTGVGFGYGFNVRPFIDQWDPSGRPGEYGWGGAASTHYWVSPEDDLAVVTLEQVMPYQWHTEFQLKKPIYDSITD</sequence>
<organism evidence="4 5">
    <name type="scientific">Rubripirellula lacrimiformis</name>
    <dbReference type="NCBI Taxonomy" id="1930273"/>
    <lineage>
        <taxon>Bacteria</taxon>
        <taxon>Pseudomonadati</taxon>
        <taxon>Planctomycetota</taxon>
        <taxon>Planctomycetia</taxon>
        <taxon>Pirellulales</taxon>
        <taxon>Pirellulaceae</taxon>
        <taxon>Rubripirellula</taxon>
    </lineage>
</organism>
<dbReference type="KEGG" id="rlc:K227x_38320"/>
<feature type="region of interest" description="Disordered" evidence="1">
    <location>
        <begin position="25"/>
        <end position="60"/>
    </location>
</feature>
<dbReference type="PANTHER" id="PTHR43283:SF3">
    <property type="entry name" value="BETA-LACTAMASE FAMILY PROTEIN (AFU_ORTHOLOGUE AFUA_5G07500)"/>
    <property type="match status" value="1"/>
</dbReference>
<feature type="domain" description="Beta-lactamase-related" evidence="3">
    <location>
        <begin position="86"/>
        <end position="435"/>
    </location>
</feature>
<dbReference type="InterPro" id="IPR050789">
    <property type="entry name" value="Diverse_Enzym_Activities"/>
</dbReference>
<dbReference type="PANTHER" id="PTHR43283">
    <property type="entry name" value="BETA-LACTAMASE-RELATED"/>
    <property type="match status" value="1"/>
</dbReference>
<dbReference type="EC" id="3.1.1.-" evidence="4"/>
<reference evidence="4 5" key="1">
    <citation type="submission" date="2019-02" db="EMBL/GenBank/DDBJ databases">
        <title>Deep-cultivation of Planctomycetes and their phenomic and genomic characterization uncovers novel biology.</title>
        <authorList>
            <person name="Wiegand S."/>
            <person name="Jogler M."/>
            <person name="Boedeker C."/>
            <person name="Pinto D."/>
            <person name="Vollmers J."/>
            <person name="Rivas-Marin E."/>
            <person name="Kohn T."/>
            <person name="Peeters S.H."/>
            <person name="Heuer A."/>
            <person name="Rast P."/>
            <person name="Oberbeckmann S."/>
            <person name="Bunk B."/>
            <person name="Jeske O."/>
            <person name="Meyerdierks A."/>
            <person name="Storesund J.E."/>
            <person name="Kallscheuer N."/>
            <person name="Luecker S."/>
            <person name="Lage O.M."/>
            <person name="Pohl T."/>
            <person name="Merkel B.J."/>
            <person name="Hornburger P."/>
            <person name="Mueller R.-W."/>
            <person name="Bruemmer F."/>
            <person name="Labrenz M."/>
            <person name="Spormann A.M."/>
            <person name="Op den Camp H."/>
            <person name="Overmann J."/>
            <person name="Amann R."/>
            <person name="Jetten M.S.M."/>
            <person name="Mascher T."/>
            <person name="Medema M.H."/>
            <person name="Devos D.P."/>
            <person name="Kaster A.-K."/>
            <person name="Ovreas L."/>
            <person name="Rohde M."/>
            <person name="Galperin M.Y."/>
            <person name="Jogler C."/>
        </authorList>
    </citation>
    <scope>NUCLEOTIDE SEQUENCE [LARGE SCALE GENOMIC DNA]</scope>
    <source>
        <strain evidence="4 5">K22_7</strain>
    </source>
</reference>
<feature type="compositionally biased region" description="Low complexity" evidence="1">
    <location>
        <begin position="31"/>
        <end position="45"/>
    </location>
</feature>
<dbReference type="InterPro" id="IPR012338">
    <property type="entry name" value="Beta-lactam/transpept-like"/>
</dbReference>